<evidence type="ECO:0000256" key="9">
    <source>
        <dbReference type="SAM" id="Phobius"/>
    </source>
</evidence>
<dbReference type="EMBL" id="JAPTMU010000009">
    <property type="protein sequence ID" value="KAJ4938670.1"/>
    <property type="molecule type" value="Genomic_DNA"/>
</dbReference>
<feature type="transmembrane region" description="Helical" evidence="9">
    <location>
        <begin position="553"/>
        <end position="574"/>
    </location>
</feature>
<evidence type="ECO:0000256" key="6">
    <source>
        <dbReference type="PIRSR" id="PIRSR600175-1"/>
    </source>
</evidence>
<feature type="binding site" evidence="6">
    <location>
        <position position="81"/>
    </location>
    <ligand>
        <name>Na(+)</name>
        <dbReference type="ChEBI" id="CHEBI:29101"/>
        <label>1</label>
    </ligand>
</feature>
<dbReference type="PRINTS" id="PR00176">
    <property type="entry name" value="NANEUSMPORT"/>
</dbReference>
<dbReference type="InterPro" id="IPR037272">
    <property type="entry name" value="SNS_sf"/>
</dbReference>
<feature type="transmembrane region" description="Helical" evidence="9">
    <location>
        <begin position="349"/>
        <end position="370"/>
    </location>
</feature>
<evidence type="ECO:0000256" key="3">
    <source>
        <dbReference type="ARBA" id="ARBA00022692"/>
    </source>
</evidence>
<feature type="transmembrane region" description="Helical" evidence="9">
    <location>
        <begin position="105"/>
        <end position="126"/>
    </location>
</feature>
<evidence type="ECO:0000256" key="2">
    <source>
        <dbReference type="ARBA" id="ARBA00022448"/>
    </source>
</evidence>
<protein>
    <recommendedName>
        <fullName evidence="7">Transporter</fullName>
    </recommendedName>
</protein>
<feature type="transmembrane region" description="Helical" evidence="9">
    <location>
        <begin position="382"/>
        <end position="403"/>
    </location>
</feature>
<dbReference type="AlphaFoldDB" id="A0AAD6FMI7"/>
<evidence type="ECO:0000313" key="10">
    <source>
        <dbReference type="EMBL" id="KAJ4938670.1"/>
    </source>
</evidence>
<dbReference type="InterPro" id="IPR000175">
    <property type="entry name" value="Na/ntran_symport"/>
</dbReference>
<keyword evidence="4 9" id="KW-1133">Transmembrane helix</keyword>
<evidence type="ECO:0000256" key="5">
    <source>
        <dbReference type="ARBA" id="ARBA00023136"/>
    </source>
</evidence>
<feature type="transmembrane region" description="Helical" evidence="9">
    <location>
        <begin position="507"/>
        <end position="532"/>
    </location>
</feature>
<evidence type="ECO:0000256" key="1">
    <source>
        <dbReference type="ARBA" id="ARBA00004141"/>
    </source>
</evidence>
<dbReference type="PROSITE" id="PS00610">
    <property type="entry name" value="NA_NEUROTRAN_SYMP_1"/>
    <property type="match status" value="1"/>
</dbReference>
<feature type="transmembrane region" description="Helical" evidence="9">
    <location>
        <begin position="75"/>
        <end position="93"/>
    </location>
</feature>
<feature type="binding site" evidence="6">
    <location>
        <position position="519"/>
    </location>
    <ligand>
        <name>Na(+)</name>
        <dbReference type="ChEBI" id="CHEBI:29101"/>
        <label>1</label>
    </ligand>
</feature>
<reference evidence="10" key="1">
    <citation type="submission" date="2022-11" db="EMBL/GenBank/DDBJ databases">
        <title>Chromosome-level genome of Pogonophryne albipinna.</title>
        <authorList>
            <person name="Jo E."/>
        </authorList>
    </citation>
    <scope>NUCLEOTIDE SEQUENCE</scope>
    <source>
        <strain evidence="10">SGF0006</strain>
        <tissue evidence="10">Muscle</tissue>
    </source>
</reference>
<dbReference type="Proteomes" id="UP001219934">
    <property type="component" value="Unassembled WGS sequence"/>
</dbReference>
<proteinExistence type="inferred from homology"/>
<comment type="subcellular location">
    <subcellularLocation>
        <location evidence="1">Membrane</location>
        <topology evidence="1">Multi-pass membrane protein</topology>
    </subcellularLocation>
</comment>
<dbReference type="PANTHER" id="PTHR11616">
    <property type="entry name" value="SODIUM/CHLORIDE DEPENDENT TRANSPORTER"/>
    <property type="match status" value="1"/>
</dbReference>
<feature type="transmembrane region" description="Helical" evidence="9">
    <location>
        <begin position="258"/>
        <end position="279"/>
    </location>
</feature>
<feature type="binding site" evidence="6">
    <location>
        <position position="523"/>
    </location>
    <ligand>
        <name>Na(+)</name>
        <dbReference type="ChEBI" id="CHEBI:29101"/>
        <label>1</label>
    </ligand>
</feature>
<evidence type="ECO:0000256" key="8">
    <source>
        <dbReference type="SAM" id="MobiDB-lite"/>
    </source>
</evidence>
<keyword evidence="7" id="KW-0769">Symport</keyword>
<comment type="caution">
    <text evidence="10">The sequence shown here is derived from an EMBL/GenBank/DDBJ whole genome shotgun (WGS) entry which is preliminary data.</text>
</comment>
<keyword evidence="6" id="KW-0915">Sodium</keyword>
<keyword evidence="2 7" id="KW-0813">Transport</keyword>
<evidence type="ECO:0000256" key="4">
    <source>
        <dbReference type="ARBA" id="ARBA00022989"/>
    </source>
</evidence>
<dbReference type="SUPFAM" id="SSF161070">
    <property type="entry name" value="SNF-like"/>
    <property type="match status" value="1"/>
</dbReference>
<feature type="region of interest" description="Disordered" evidence="8">
    <location>
        <begin position="692"/>
        <end position="741"/>
    </location>
</feature>
<evidence type="ECO:0000313" key="11">
    <source>
        <dbReference type="Proteomes" id="UP001219934"/>
    </source>
</evidence>
<accession>A0AAD6FMI7</accession>
<name>A0AAD6FMI7_9TELE</name>
<feature type="transmembrane region" description="Helical" evidence="9">
    <location>
        <begin position="147"/>
        <end position="174"/>
    </location>
</feature>
<keyword evidence="3 7" id="KW-0812">Transmembrane</keyword>
<dbReference type="GO" id="GO:0005886">
    <property type="term" value="C:plasma membrane"/>
    <property type="evidence" value="ECO:0007669"/>
    <property type="project" value="TreeGrafter"/>
</dbReference>
<organism evidence="10 11">
    <name type="scientific">Pogonophryne albipinna</name>
    <dbReference type="NCBI Taxonomy" id="1090488"/>
    <lineage>
        <taxon>Eukaryota</taxon>
        <taxon>Metazoa</taxon>
        <taxon>Chordata</taxon>
        <taxon>Craniata</taxon>
        <taxon>Vertebrata</taxon>
        <taxon>Euteleostomi</taxon>
        <taxon>Actinopterygii</taxon>
        <taxon>Neopterygii</taxon>
        <taxon>Teleostei</taxon>
        <taxon>Neoteleostei</taxon>
        <taxon>Acanthomorphata</taxon>
        <taxon>Eupercaria</taxon>
        <taxon>Perciformes</taxon>
        <taxon>Notothenioidei</taxon>
        <taxon>Pogonophryne</taxon>
    </lineage>
</organism>
<feature type="binding site" evidence="6">
    <location>
        <position position="84"/>
    </location>
    <ligand>
        <name>Na(+)</name>
        <dbReference type="ChEBI" id="CHEBI:29101"/>
        <label>1</label>
    </ligand>
</feature>
<gene>
    <name evidence="10" type="ORF">JOQ06_003279</name>
</gene>
<keyword evidence="6" id="KW-0479">Metal-binding</keyword>
<dbReference type="PROSITE" id="PS00754">
    <property type="entry name" value="NA_NEUROTRAN_SYMP_2"/>
    <property type="match status" value="1"/>
</dbReference>
<dbReference type="PROSITE" id="PS50267">
    <property type="entry name" value="NA_NEUROTRAN_SYMP_3"/>
    <property type="match status" value="1"/>
</dbReference>
<dbReference type="Pfam" id="PF00209">
    <property type="entry name" value="SNF"/>
    <property type="match status" value="2"/>
</dbReference>
<evidence type="ECO:0000256" key="7">
    <source>
        <dbReference type="RuleBase" id="RU003732"/>
    </source>
</evidence>
<dbReference type="GO" id="GO:0005298">
    <property type="term" value="F:proline:sodium symporter activity"/>
    <property type="evidence" value="ECO:0007669"/>
    <property type="project" value="TreeGrafter"/>
</dbReference>
<dbReference type="GO" id="GO:0015820">
    <property type="term" value="P:L-leucine transport"/>
    <property type="evidence" value="ECO:0007669"/>
    <property type="project" value="TreeGrafter"/>
</dbReference>
<dbReference type="PANTHER" id="PTHR11616:SF101">
    <property type="entry name" value="SODIUM-DEPENDENT NEUTRAL AMINO ACID TRANSPORTER B(0)AT2"/>
    <property type="match status" value="1"/>
</dbReference>
<feature type="binding site" evidence="6">
    <location>
        <position position="88"/>
    </location>
    <ligand>
        <name>Na(+)</name>
        <dbReference type="ChEBI" id="CHEBI:29101"/>
        <label>1</label>
    </ligand>
</feature>
<feature type="binding site" evidence="6">
    <location>
        <position position="388"/>
    </location>
    <ligand>
        <name>Na(+)</name>
        <dbReference type="ChEBI" id="CHEBI:29101"/>
        <label>1</label>
    </ligand>
</feature>
<comment type="similarity">
    <text evidence="7">Belongs to the sodium:neurotransmitter symporter (SNF) (TC 2.A.22) family.</text>
</comment>
<feature type="transmembrane region" description="Helical" evidence="9">
    <location>
        <begin position="640"/>
        <end position="665"/>
    </location>
</feature>
<keyword evidence="5 9" id="KW-0472">Membrane</keyword>
<dbReference type="GO" id="GO:0046872">
    <property type="term" value="F:metal ion binding"/>
    <property type="evidence" value="ECO:0007669"/>
    <property type="project" value="UniProtKB-KW"/>
</dbReference>
<keyword evidence="11" id="KW-1185">Reference proteome</keyword>
<feature type="transmembrane region" description="Helical" evidence="9">
    <location>
        <begin position="594"/>
        <end position="619"/>
    </location>
</feature>
<sequence>MPKNSKAVKRALDDDVTESVKDLLSNEDGRDDTFKKTSLIINNHEGEGKECDVEEGGSDGDEEEERPAWNSKLQYILAQVGFSVGLGNVWRFPYLCQKNGGGAYLVPYLILLILIGIPLFFLELAVGQRIRRGSIGVWNYISPRLGGIGFASCMVCFFVALYYNVIISWSLFYFSQSFQQPLPWHECPLVKNKNMTYVVPECEKSSATTYYWYREALNISNNISEGGGLNWRMTLCLLAAWTMVCLAMIKGIQSSGKVMYFSSLFPYVVLICFLVRALLLKGSIDGIRHMFTPKPENAGSQQTVSGVCSVSSADTEILQSTTRSAAAILREPADIKLEIMLEPKVWREAATQVFFALGLGFGGVIAFSSYNKRDNNCHFDAVLVSFINFFTSVLATLVVFAVLGFKANIMNGKCISLNTQRIVSLLGNGIEHSLIPHHINLTQGSEVSSEDYDQMMEIIKRVKEDQFDSLGLEACSIEGELNKAVQGTGLAFIAFTEAMTHFPASPFWSVMFFLMLVNLGLGSMFGTIEGILTPLIDTFKRSGNYFVTMFDDYSATLPLLIVVVLENVAVAWVYGIDKFFEDLKEMLGFTPYRFYYYMWKYITPTLLIVLLCTSFIQLAMKPPVYSAWIQEEAREQEVFFPPWGVVVCISLVVMAIMPVPVVFALRYFNIIDDSSGGISTVAYKKGRIIKETARPGEEDDDASLIQGKSPNEAPSPMPGNSIYRKQTGGGTGGNEADTAPNGRYGIGYLMADMPDMPESDL</sequence>